<comment type="subcellular location">
    <subcellularLocation>
        <location evidence="1">Membrane</location>
        <topology evidence="1">Multi-pass membrane protein</topology>
    </subcellularLocation>
</comment>
<dbReference type="FunFam" id="1.20.1250.20:FF:000011">
    <property type="entry name" value="MFS multidrug transporter, putative"/>
    <property type="match status" value="1"/>
</dbReference>
<feature type="transmembrane region" description="Helical" evidence="6">
    <location>
        <begin position="413"/>
        <end position="433"/>
    </location>
</feature>
<feature type="transmembrane region" description="Helical" evidence="6">
    <location>
        <begin position="308"/>
        <end position="331"/>
    </location>
</feature>
<feature type="transmembrane region" description="Helical" evidence="6">
    <location>
        <begin position="117"/>
        <end position="137"/>
    </location>
</feature>
<feature type="transmembrane region" description="Helical" evidence="6">
    <location>
        <begin position="235"/>
        <end position="257"/>
    </location>
</feature>
<evidence type="ECO:0000256" key="4">
    <source>
        <dbReference type="ARBA" id="ARBA00023136"/>
    </source>
</evidence>
<evidence type="ECO:0000256" key="5">
    <source>
        <dbReference type="SAM" id="MobiDB-lite"/>
    </source>
</evidence>
<feature type="transmembrane region" description="Helical" evidence="6">
    <location>
        <begin position="351"/>
        <end position="376"/>
    </location>
</feature>
<protein>
    <submittedName>
        <fullName evidence="8">MFS domain-containing protein</fullName>
    </submittedName>
</protein>
<feature type="transmembrane region" description="Helical" evidence="6">
    <location>
        <begin position="174"/>
        <end position="196"/>
    </location>
</feature>
<keyword evidence="2 6" id="KW-0812">Transmembrane</keyword>
<reference evidence="8" key="1">
    <citation type="submission" date="2020-05" db="EMBL/GenBank/DDBJ databases">
        <title>Mycena genomes resolve the evolution of fungal bioluminescence.</title>
        <authorList>
            <person name="Tsai I.J."/>
        </authorList>
    </citation>
    <scope>NUCLEOTIDE SEQUENCE</scope>
    <source>
        <strain evidence="8">160909Yilan</strain>
    </source>
</reference>
<dbReference type="GO" id="GO:0042908">
    <property type="term" value="P:xenobiotic transport"/>
    <property type="evidence" value="ECO:0007669"/>
    <property type="project" value="UniProtKB-ARBA"/>
</dbReference>
<feature type="transmembrane region" description="Helical" evidence="6">
    <location>
        <begin position="445"/>
        <end position="464"/>
    </location>
</feature>
<dbReference type="SUPFAM" id="SSF103473">
    <property type="entry name" value="MFS general substrate transporter"/>
    <property type="match status" value="1"/>
</dbReference>
<dbReference type="InterPro" id="IPR036259">
    <property type="entry name" value="MFS_trans_sf"/>
</dbReference>
<dbReference type="EMBL" id="JACAZH010000003">
    <property type="protein sequence ID" value="KAF7373872.1"/>
    <property type="molecule type" value="Genomic_DNA"/>
</dbReference>
<name>A0A8H7DHZ6_9AGAR</name>
<feature type="transmembrane region" description="Helical" evidence="6">
    <location>
        <begin position="149"/>
        <end position="168"/>
    </location>
</feature>
<dbReference type="GO" id="GO:0005886">
    <property type="term" value="C:plasma membrane"/>
    <property type="evidence" value="ECO:0007669"/>
    <property type="project" value="TreeGrafter"/>
</dbReference>
<accession>A0A8H7DHZ6</accession>
<dbReference type="InterPro" id="IPR005829">
    <property type="entry name" value="Sugar_transporter_CS"/>
</dbReference>
<dbReference type="Pfam" id="PF07690">
    <property type="entry name" value="MFS_1"/>
    <property type="match status" value="1"/>
</dbReference>
<feature type="region of interest" description="Disordered" evidence="5">
    <location>
        <begin position="41"/>
        <end position="70"/>
    </location>
</feature>
<feature type="domain" description="Major facilitator superfamily (MFS) profile" evidence="7">
    <location>
        <begin position="82"/>
        <end position="505"/>
    </location>
</feature>
<dbReference type="InterPro" id="IPR020846">
    <property type="entry name" value="MFS_dom"/>
</dbReference>
<evidence type="ECO:0000256" key="1">
    <source>
        <dbReference type="ARBA" id="ARBA00004141"/>
    </source>
</evidence>
<keyword evidence="4 6" id="KW-0472">Membrane</keyword>
<dbReference type="PANTHER" id="PTHR23502">
    <property type="entry name" value="MAJOR FACILITATOR SUPERFAMILY"/>
    <property type="match status" value="1"/>
</dbReference>
<dbReference type="Gene3D" id="1.20.1250.20">
    <property type="entry name" value="MFS general substrate transporter like domains"/>
    <property type="match status" value="1"/>
</dbReference>
<evidence type="ECO:0000256" key="2">
    <source>
        <dbReference type="ARBA" id="ARBA00022692"/>
    </source>
</evidence>
<feature type="transmembrane region" description="Helical" evidence="6">
    <location>
        <begin position="80"/>
        <end position="97"/>
    </location>
</feature>
<dbReference type="InterPro" id="IPR011701">
    <property type="entry name" value="MFS"/>
</dbReference>
<sequence length="515" mass="55747">MISHRISNFTTLEIHTTAEDIRASLDLADVIAGNIVERSSTQGHDKRGAPVIPLGVPENQEDDWKNDSENPRNWSVSKKWASAVVVSLYTFVGPLATSMMAPGLPEIAEKYHITNETVVALSLSIFLIPFGVAPLILAPLSEMYGRRWVLNIGNLINIGFSIGCAFAPTTGTLLVFRFLSGISSSAPIACGVGVISDLFSERERAAAMAMYSLGPFISPVVGPITGGFIAETIGIKYVFIIVASLGGVASVVGIPVLRETYAPLIQLRRAKGRVDSENTAPEVFLLREFLNNKRLVLWSRLRLPAVRLFSSPTCFLLSLYMAFTDGIYYLMLATFSNLFSTMYGFNTGTVGLTYLGLGVGFILATVVGAPSLNKVYIHNGKGEPEMRIPGLIFGALFVPVGLFWYGWSAAEKLHWIMPIIGSGIFGFGMMCTFPPTQLYLIETFTPAESALFAASVFRSLLGFAFPLFGQQLFDALGMGGGNSLLGGCAIILGIPFPIYLYYYGAAIRANSDLTR</sequence>
<dbReference type="Proteomes" id="UP000623467">
    <property type="component" value="Unassembled WGS sequence"/>
</dbReference>
<organism evidence="8 9">
    <name type="scientific">Mycena sanguinolenta</name>
    <dbReference type="NCBI Taxonomy" id="230812"/>
    <lineage>
        <taxon>Eukaryota</taxon>
        <taxon>Fungi</taxon>
        <taxon>Dikarya</taxon>
        <taxon>Basidiomycota</taxon>
        <taxon>Agaricomycotina</taxon>
        <taxon>Agaricomycetes</taxon>
        <taxon>Agaricomycetidae</taxon>
        <taxon>Agaricales</taxon>
        <taxon>Marasmiineae</taxon>
        <taxon>Mycenaceae</taxon>
        <taxon>Mycena</taxon>
    </lineage>
</organism>
<feature type="transmembrane region" description="Helical" evidence="6">
    <location>
        <begin position="208"/>
        <end position="229"/>
    </location>
</feature>
<dbReference type="PROSITE" id="PS00216">
    <property type="entry name" value="SUGAR_TRANSPORT_1"/>
    <property type="match status" value="1"/>
</dbReference>
<dbReference type="GO" id="GO:0140115">
    <property type="term" value="P:export across plasma membrane"/>
    <property type="evidence" value="ECO:0007669"/>
    <property type="project" value="UniProtKB-ARBA"/>
</dbReference>
<evidence type="ECO:0000259" key="7">
    <source>
        <dbReference type="PROSITE" id="PS50850"/>
    </source>
</evidence>
<keyword evidence="9" id="KW-1185">Reference proteome</keyword>
<dbReference type="AlphaFoldDB" id="A0A8H7DHZ6"/>
<evidence type="ECO:0000256" key="6">
    <source>
        <dbReference type="SAM" id="Phobius"/>
    </source>
</evidence>
<evidence type="ECO:0000313" key="8">
    <source>
        <dbReference type="EMBL" id="KAF7373872.1"/>
    </source>
</evidence>
<feature type="transmembrane region" description="Helical" evidence="6">
    <location>
        <begin position="484"/>
        <end position="505"/>
    </location>
</feature>
<gene>
    <name evidence="8" type="ORF">MSAN_00599400</name>
</gene>
<dbReference type="PANTHER" id="PTHR23502:SF60">
    <property type="entry name" value="MAJOR FACILITATOR SUPERFAMILY (MFS) PROFILE DOMAIN-CONTAINING PROTEIN-RELATED"/>
    <property type="match status" value="1"/>
</dbReference>
<evidence type="ECO:0000313" key="9">
    <source>
        <dbReference type="Proteomes" id="UP000623467"/>
    </source>
</evidence>
<proteinExistence type="predicted"/>
<dbReference type="OrthoDB" id="6770063at2759"/>
<dbReference type="PROSITE" id="PS50850">
    <property type="entry name" value="MFS"/>
    <property type="match status" value="1"/>
</dbReference>
<keyword evidence="3 6" id="KW-1133">Transmembrane helix</keyword>
<feature type="transmembrane region" description="Helical" evidence="6">
    <location>
        <begin position="388"/>
        <end position="407"/>
    </location>
</feature>
<dbReference type="CDD" id="cd17323">
    <property type="entry name" value="MFS_Tpo1_MDR_like"/>
    <property type="match status" value="1"/>
</dbReference>
<dbReference type="GO" id="GO:0022857">
    <property type="term" value="F:transmembrane transporter activity"/>
    <property type="evidence" value="ECO:0007669"/>
    <property type="project" value="InterPro"/>
</dbReference>
<evidence type="ECO:0000256" key="3">
    <source>
        <dbReference type="ARBA" id="ARBA00022989"/>
    </source>
</evidence>
<comment type="caution">
    <text evidence="8">The sequence shown here is derived from an EMBL/GenBank/DDBJ whole genome shotgun (WGS) entry which is preliminary data.</text>
</comment>